<keyword evidence="6" id="KW-1185">Reference proteome</keyword>
<dbReference type="GO" id="GO:0006487">
    <property type="term" value="P:protein N-linked glycosylation"/>
    <property type="evidence" value="ECO:0007669"/>
    <property type="project" value="TreeGrafter"/>
</dbReference>
<evidence type="ECO:0000313" key="6">
    <source>
        <dbReference type="Proteomes" id="UP000243686"/>
    </source>
</evidence>
<name>A0A1S8WNV6_OPIVI</name>
<feature type="transmembrane region" description="Helical" evidence="3">
    <location>
        <begin position="204"/>
        <end position="227"/>
    </location>
</feature>
<dbReference type="GO" id="GO:0008250">
    <property type="term" value="C:oligosaccharyltransferase complex"/>
    <property type="evidence" value="ECO:0007669"/>
    <property type="project" value="InterPro"/>
</dbReference>
<keyword evidence="3" id="KW-0812">Transmembrane</keyword>
<dbReference type="Proteomes" id="UP000243686">
    <property type="component" value="Unassembled WGS sequence"/>
</dbReference>
<keyword evidence="3" id="KW-0472">Membrane</keyword>
<dbReference type="EMBL" id="KV898625">
    <property type="protein sequence ID" value="OON16139.1"/>
    <property type="molecule type" value="Genomic_DNA"/>
</dbReference>
<evidence type="ECO:0000313" key="5">
    <source>
        <dbReference type="EMBL" id="OON16139.1"/>
    </source>
</evidence>
<dbReference type="InterPro" id="IPR055374">
    <property type="entry name" value="Ribophorin_II_3rd"/>
</dbReference>
<proteinExistence type="predicted"/>
<feature type="domain" description="Ribophorin II third" evidence="4">
    <location>
        <begin position="27"/>
        <end position="137"/>
    </location>
</feature>
<evidence type="ECO:0000256" key="1">
    <source>
        <dbReference type="ARBA" id="ARBA00017612"/>
    </source>
</evidence>
<dbReference type="AlphaFoldDB" id="A0A1S8WNV6"/>
<organism evidence="5 6">
    <name type="scientific">Opisthorchis viverrini</name>
    <name type="common">Southeast Asian liver fluke</name>
    <dbReference type="NCBI Taxonomy" id="6198"/>
    <lineage>
        <taxon>Eukaryota</taxon>
        <taxon>Metazoa</taxon>
        <taxon>Spiralia</taxon>
        <taxon>Lophotrochozoa</taxon>
        <taxon>Platyhelminthes</taxon>
        <taxon>Trematoda</taxon>
        <taxon>Digenea</taxon>
        <taxon>Opisthorchiida</taxon>
        <taxon>Opisthorchiata</taxon>
        <taxon>Opisthorchiidae</taxon>
        <taxon>Opisthorchis</taxon>
    </lineage>
</organism>
<reference evidence="5 6" key="1">
    <citation type="submission" date="2015-03" db="EMBL/GenBank/DDBJ databases">
        <title>Draft genome of the nematode, Opisthorchis viverrini.</title>
        <authorList>
            <person name="Mitreva M."/>
        </authorList>
    </citation>
    <scope>NUCLEOTIDE SEQUENCE [LARGE SCALE GENOMIC DNA]</scope>
    <source>
        <strain evidence="5">Khon Kaen</strain>
    </source>
</reference>
<dbReference type="UniPathway" id="UPA00378"/>
<accession>A0A1S8WNV6</accession>
<dbReference type="Pfam" id="PF23860">
    <property type="entry name" value="Ribophorin_II_3rd"/>
    <property type="match status" value="1"/>
</dbReference>
<keyword evidence="3" id="KW-1133">Transmembrane helix</keyword>
<feature type="region of interest" description="Disordered" evidence="2">
    <location>
        <begin position="143"/>
        <end position="189"/>
    </location>
</feature>
<evidence type="ECO:0000256" key="3">
    <source>
        <dbReference type="SAM" id="Phobius"/>
    </source>
</evidence>
<sequence>MATLLDAAHEHHIADIKFQPGQQYTAATPDGAINIDHGQQLLVNIGLTEDSDTKTPLTAHQVFLQLTHQETKQAITFVLDESSDSKIADAKSYRIRLDKDRSADEFDHLGGIYTMELLVGDVLFDKPLLWHMANVHLHFTGPTHSDSAKRTAASVDISRQRSPSTAGMKRASGPSSLIGTGPTKAKPGIEHMFRPADKRAPRPLAWAFTIACAVPLLGLLITVSHFFPIQMHALFLIRFSTQPGSGNPV</sequence>
<evidence type="ECO:0000256" key="2">
    <source>
        <dbReference type="SAM" id="MobiDB-lite"/>
    </source>
</evidence>
<dbReference type="PANTHER" id="PTHR12640:SF0">
    <property type="entry name" value="DOLICHYL-DIPHOSPHOOLIGOSACCHARIDE--PROTEIN GLYCOSYLTRANSFERASE SUBUNIT 2"/>
    <property type="match status" value="1"/>
</dbReference>
<evidence type="ECO:0000259" key="4">
    <source>
        <dbReference type="Pfam" id="PF23860"/>
    </source>
</evidence>
<dbReference type="InterPro" id="IPR008814">
    <property type="entry name" value="Swp1"/>
</dbReference>
<gene>
    <name evidence="5" type="ORF">X801_08051</name>
</gene>
<protein>
    <recommendedName>
        <fullName evidence="1">Dolichyl-diphosphooligosaccharide--protein glycosyltransferase subunit 2</fullName>
    </recommendedName>
</protein>
<dbReference type="PANTHER" id="PTHR12640">
    <property type="entry name" value="RIBOPHORIN II"/>
    <property type="match status" value="1"/>
</dbReference>